<dbReference type="AlphaFoldDB" id="G3I3A1"/>
<dbReference type="Proteomes" id="UP000001075">
    <property type="component" value="Unassembled WGS sequence"/>
</dbReference>
<protein>
    <submittedName>
        <fullName evidence="1">Transcription factor Spi-C</fullName>
    </submittedName>
</protein>
<proteinExistence type="predicted"/>
<sequence>MAHYYPHSIGSSSYCGILHSEEPTYTWRSNGSVDLYLEESLQEPLQSINANQLGQVSLFQPKGGKV</sequence>
<gene>
    <name evidence="1" type="ORF">I79_017903</name>
</gene>
<dbReference type="InParanoid" id="G3I3A1"/>
<evidence type="ECO:0000313" key="1">
    <source>
        <dbReference type="EMBL" id="EGW03307.1"/>
    </source>
</evidence>
<reference evidence="2" key="1">
    <citation type="journal article" date="2011" name="Nat. Biotechnol.">
        <title>The genomic sequence of the Chinese hamster ovary (CHO)-K1 cell line.</title>
        <authorList>
            <person name="Xu X."/>
            <person name="Nagarajan H."/>
            <person name="Lewis N.E."/>
            <person name="Pan S."/>
            <person name="Cai Z."/>
            <person name="Liu X."/>
            <person name="Chen W."/>
            <person name="Xie M."/>
            <person name="Wang W."/>
            <person name="Hammond S."/>
            <person name="Andersen M.R."/>
            <person name="Neff N."/>
            <person name="Passarelli B."/>
            <person name="Koh W."/>
            <person name="Fan H.C."/>
            <person name="Wang J."/>
            <person name="Gui Y."/>
            <person name="Lee K.H."/>
            <person name="Betenbaugh M.J."/>
            <person name="Quake S.R."/>
            <person name="Famili I."/>
            <person name="Palsson B.O."/>
            <person name="Wang J."/>
        </authorList>
    </citation>
    <scope>NUCLEOTIDE SEQUENCE [LARGE SCALE GENOMIC DNA]</scope>
    <source>
        <strain evidence="2">CHO K1 cell line</strain>
    </source>
</reference>
<name>G3I3A1_CRIGR</name>
<evidence type="ECO:0000313" key="2">
    <source>
        <dbReference type="Proteomes" id="UP000001075"/>
    </source>
</evidence>
<accession>G3I3A1</accession>
<dbReference type="EMBL" id="JH001175">
    <property type="protein sequence ID" value="EGW03307.1"/>
    <property type="molecule type" value="Genomic_DNA"/>
</dbReference>
<organism evidence="1 2">
    <name type="scientific">Cricetulus griseus</name>
    <name type="common">Chinese hamster</name>
    <name type="synonym">Cricetulus barabensis griseus</name>
    <dbReference type="NCBI Taxonomy" id="10029"/>
    <lineage>
        <taxon>Eukaryota</taxon>
        <taxon>Metazoa</taxon>
        <taxon>Chordata</taxon>
        <taxon>Craniata</taxon>
        <taxon>Vertebrata</taxon>
        <taxon>Euteleostomi</taxon>
        <taxon>Mammalia</taxon>
        <taxon>Eutheria</taxon>
        <taxon>Euarchontoglires</taxon>
        <taxon>Glires</taxon>
        <taxon>Rodentia</taxon>
        <taxon>Myomorpha</taxon>
        <taxon>Muroidea</taxon>
        <taxon>Cricetidae</taxon>
        <taxon>Cricetinae</taxon>
        <taxon>Cricetulus</taxon>
    </lineage>
</organism>